<evidence type="ECO:0000313" key="4">
    <source>
        <dbReference type="Proteomes" id="UP000427906"/>
    </source>
</evidence>
<dbReference type="AlphaFoldDB" id="A0A5K7YTY3"/>
<dbReference type="KEGG" id="dalk:DSCA_57950"/>
<evidence type="ECO:0000313" key="3">
    <source>
        <dbReference type="EMBL" id="BBO71865.1"/>
    </source>
</evidence>
<keyword evidence="4" id="KW-1185">Reference proteome</keyword>
<dbReference type="EMBL" id="AP021874">
    <property type="protein sequence ID" value="BBO71865.1"/>
    <property type="molecule type" value="Genomic_DNA"/>
</dbReference>
<dbReference type="InterPro" id="IPR006016">
    <property type="entry name" value="UspA"/>
</dbReference>
<evidence type="ECO:0000256" key="1">
    <source>
        <dbReference type="ARBA" id="ARBA00008791"/>
    </source>
</evidence>
<accession>A0A5K7YTY3</accession>
<feature type="domain" description="UspA" evidence="2">
    <location>
        <begin position="4"/>
        <end position="64"/>
    </location>
</feature>
<dbReference type="OrthoDB" id="5512840at2"/>
<reference evidence="3 4" key="1">
    <citation type="submission" date="2019-11" db="EMBL/GenBank/DDBJ databases">
        <title>Comparative genomics of hydrocarbon-degrading Desulfosarcina strains.</title>
        <authorList>
            <person name="Watanabe M."/>
            <person name="Kojima H."/>
            <person name="Fukui M."/>
        </authorList>
    </citation>
    <scope>NUCLEOTIDE SEQUENCE [LARGE SCALE GENOMIC DNA]</scope>
    <source>
        <strain evidence="3 4">PL12</strain>
    </source>
</reference>
<dbReference type="Gene3D" id="3.40.50.620">
    <property type="entry name" value="HUPs"/>
    <property type="match status" value="1"/>
</dbReference>
<proteinExistence type="inferred from homology"/>
<dbReference type="PRINTS" id="PR01438">
    <property type="entry name" value="UNVRSLSTRESS"/>
</dbReference>
<dbReference type="Proteomes" id="UP000427906">
    <property type="component" value="Chromosome"/>
</dbReference>
<comment type="similarity">
    <text evidence="1">Belongs to the universal stress protein A family.</text>
</comment>
<name>A0A5K7YTY3_9BACT</name>
<dbReference type="InterPro" id="IPR006015">
    <property type="entry name" value="Universal_stress_UspA"/>
</dbReference>
<protein>
    <recommendedName>
        <fullName evidence="2">UspA domain-containing protein</fullName>
    </recommendedName>
</protein>
<sequence length="64" mass="7170">MGKELELAGFNVRSIIKTGYPWRKILELEEREAPSILVIGSHGRSNVSDMLLGSVSDRVVRKCK</sequence>
<dbReference type="SUPFAM" id="SSF52402">
    <property type="entry name" value="Adenine nucleotide alpha hydrolases-like"/>
    <property type="match status" value="1"/>
</dbReference>
<dbReference type="Pfam" id="PF00582">
    <property type="entry name" value="Usp"/>
    <property type="match status" value="1"/>
</dbReference>
<dbReference type="CDD" id="cd00293">
    <property type="entry name" value="USP-like"/>
    <property type="match status" value="1"/>
</dbReference>
<organism evidence="3 4">
    <name type="scientific">Desulfosarcina alkanivorans</name>
    <dbReference type="NCBI Taxonomy" id="571177"/>
    <lineage>
        <taxon>Bacteria</taxon>
        <taxon>Pseudomonadati</taxon>
        <taxon>Thermodesulfobacteriota</taxon>
        <taxon>Desulfobacteria</taxon>
        <taxon>Desulfobacterales</taxon>
        <taxon>Desulfosarcinaceae</taxon>
        <taxon>Desulfosarcina</taxon>
    </lineage>
</organism>
<evidence type="ECO:0000259" key="2">
    <source>
        <dbReference type="Pfam" id="PF00582"/>
    </source>
</evidence>
<dbReference type="InterPro" id="IPR014729">
    <property type="entry name" value="Rossmann-like_a/b/a_fold"/>
</dbReference>
<gene>
    <name evidence="3" type="ORF">DSCA_57950</name>
</gene>